<dbReference type="EMBL" id="GGEC01071814">
    <property type="protein sequence ID" value="MBX52298.1"/>
    <property type="molecule type" value="Transcribed_RNA"/>
</dbReference>
<evidence type="ECO:0000313" key="2">
    <source>
        <dbReference type="EMBL" id="MBX52298.1"/>
    </source>
</evidence>
<feature type="region of interest" description="Disordered" evidence="1">
    <location>
        <begin position="1"/>
        <end position="42"/>
    </location>
</feature>
<accession>A0A2P2PC24</accession>
<name>A0A2P2PC24_RHIMU</name>
<reference evidence="2" key="1">
    <citation type="submission" date="2018-02" db="EMBL/GenBank/DDBJ databases">
        <title>Rhizophora mucronata_Transcriptome.</title>
        <authorList>
            <person name="Meera S.P."/>
            <person name="Sreeshan A."/>
            <person name="Augustine A."/>
        </authorList>
    </citation>
    <scope>NUCLEOTIDE SEQUENCE</scope>
    <source>
        <tissue evidence="2">Leaf</tissue>
    </source>
</reference>
<dbReference type="AlphaFoldDB" id="A0A2P2PC24"/>
<organism evidence="2">
    <name type="scientific">Rhizophora mucronata</name>
    <name type="common">Asiatic mangrove</name>
    <dbReference type="NCBI Taxonomy" id="61149"/>
    <lineage>
        <taxon>Eukaryota</taxon>
        <taxon>Viridiplantae</taxon>
        <taxon>Streptophyta</taxon>
        <taxon>Embryophyta</taxon>
        <taxon>Tracheophyta</taxon>
        <taxon>Spermatophyta</taxon>
        <taxon>Magnoliopsida</taxon>
        <taxon>eudicotyledons</taxon>
        <taxon>Gunneridae</taxon>
        <taxon>Pentapetalae</taxon>
        <taxon>rosids</taxon>
        <taxon>fabids</taxon>
        <taxon>Malpighiales</taxon>
        <taxon>Rhizophoraceae</taxon>
        <taxon>Rhizophora</taxon>
    </lineage>
</organism>
<sequence>MSQRRQNPTHSHEQAGASRRRRAEPAGRSTESRTCQIERKEK</sequence>
<protein>
    <submittedName>
        <fullName evidence="2">Uncharacterized protein</fullName>
    </submittedName>
</protein>
<proteinExistence type="predicted"/>
<evidence type="ECO:0000256" key="1">
    <source>
        <dbReference type="SAM" id="MobiDB-lite"/>
    </source>
</evidence>